<feature type="chain" id="PRO_5029912109" evidence="3">
    <location>
        <begin position="26"/>
        <end position="393"/>
    </location>
</feature>
<dbReference type="PROSITE" id="PS51318">
    <property type="entry name" value="TAT"/>
    <property type="match status" value="1"/>
</dbReference>
<evidence type="ECO:0000259" key="4">
    <source>
        <dbReference type="Pfam" id="PF25989"/>
    </source>
</evidence>
<accession>A0A7I9VNU4</accession>
<reference evidence="6" key="1">
    <citation type="journal article" date="2020" name="Appl. Environ. Microbiol.">
        <title>Diazotrophic Anaeromyxobacter Isolates from Soils.</title>
        <authorList>
            <person name="Masuda Y."/>
            <person name="Yamanaka H."/>
            <person name="Xu Z.X."/>
            <person name="Shiratori Y."/>
            <person name="Aono T."/>
            <person name="Amachi S."/>
            <person name="Senoo K."/>
            <person name="Itoh H."/>
        </authorList>
    </citation>
    <scope>NUCLEOTIDE SEQUENCE [LARGE SCALE GENOMIC DNA]</scope>
    <source>
        <strain evidence="6">R267</strain>
    </source>
</reference>
<dbReference type="InterPro" id="IPR050465">
    <property type="entry name" value="UPF0194_transport"/>
</dbReference>
<dbReference type="InterPro" id="IPR058637">
    <property type="entry name" value="YknX-like_C"/>
</dbReference>
<feature type="signal peptide" evidence="3">
    <location>
        <begin position="1"/>
        <end position="25"/>
    </location>
</feature>
<evidence type="ECO:0000313" key="5">
    <source>
        <dbReference type="EMBL" id="GEJ58082.1"/>
    </source>
</evidence>
<organism evidence="5 6">
    <name type="scientific">Anaeromyxobacter diazotrophicus</name>
    <dbReference type="NCBI Taxonomy" id="2590199"/>
    <lineage>
        <taxon>Bacteria</taxon>
        <taxon>Pseudomonadati</taxon>
        <taxon>Myxococcota</taxon>
        <taxon>Myxococcia</taxon>
        <taxon>Myxococcales</taxon>
        <taxon>Cystobacterineae</taxon>
        <taxon>Anaeromyxobacteraceae</taxon>
        <taxon>Anaeromyxobacter</taxon>
    </lineage>
</organism>
<dbReference type="InterPro" id="IPR011053">
    <property type="entry name" value="Single_hybrid_motif"/>
</dbReference>
<keyword evidence="3" id="KW-0732">Signal</keyword>
<comment type="subcellular location">
    <subcellularLocation>
        <location evidence="1">Cell envelope</location>
    </subcellularLocation>
</comment>
<dbReference type="GO" id="GO:0030313">
    <property type="term" value="C:cell envelope"/>
    <property type="evidence" value="ECO:0007669"/>
    <property type="project" value="UniProtKB-SubCell"/>
</dbReference>
<proteinExistence type="predicted"/>
<name>A0A7I9VNU4_9BACT</name>
<dbReference type="PANTHER" id="PTHR32347">
    <property type="entry name" value="EFFLUX SYSTEM COMPONENT YKNX-RELATED"/>
    <property type="match status" value="1"/>
</dbReference>
<dbReference type="SUPFAM" id="SSF51230">
    <property type="entry name" value="Single hybrid motif"/>
    <property type="match status" value="1"/>
</dbReference>
<feature type="domain" description="YknX-like C-terminal permuted SH3-like" evidence="4">
    <location>
        <begin position="324"/>
        <end position="391"/>
    </location>
</feature>
<dbReference type="Gene3D" id="2.40.50.100">
    <property type="match status" value="1"/>
</dbReference>
<comment type="caution">
    <text evidence="5">The sequence shown here is derived from an EMBL/GenBank/DDBJ whole genome shotgun (WGS) entry which is preliminary data.</text>
</comment>
<dbReference type="Gene3D" id="2.40.420.20">
    <property type="match status" value="1"/>
</dbReference>
<gene>
    <name evidence="5" type="ORF">AMYX_28230</name>
</gene>
<dbReference type="PANTHER" id="PTHR32347:SF29">
    <property type="entry name" value="UPF0194 MEMBRANE PROTEIN YBHG"/>
    <property type="match status" value="1"/>
</dbReference>
<dbReference type="RefSeq" id="WP_176066272.1">
    <property type="nucleotide sequence ID" value="NZ_BJTG01000006.1"/>
</dbReference>
<dbReference type="InterPro" id="IPR006311">
    <property type="entry name" value="TAT_signal"/>
</dbReference>
<dbReference type="AlphaFoldDB" id="A0A7I9VNU4"/>
<dbReference type="Gene3D" id="1.10.287.470">
    <property type="entry name" value="Helix hairpin bin"/>
    <property type="match status" value="1"/>
</dbReference>
<evidence type="ECO:0000256" key="2">
    <source>
        <dbReference type="ARBA" id="ARBA00023054"/>
    </source>
</evidence>
<sequence length="393" mass="40207">MTAPRKRLAIAALAAAGGAAALALALRPASVPVELATATRARLQVTVEGPGRTRVRERYLVAAPVPGHLLRLAVAAGDAVQAGDVVARIVATAPAPLDARTRAELRGRLAAARGAEALAGRTLERARHAGALARAAQERARALARGGSLAPRELEEAETAAAERGHELEMAEAAVRQARGETEAAAAALAAGGGPGAAPVEVRAPAAGRVLRVLQESESPLPAGAPLLELGDPARLEARVDLLSSEAVRVGPGAPVEVRHWGGDGALRGTVRRVEPAAFTKVSALGVEEQRVYVLVDPVGPGWQGLGDGFALDAAVIVSDREGVTQVPAAALFRQRDGWALFAVEAGRARLRAVRTGAAGEAAVEIVEGVAPGDRVIVHPSDRLADGVRVEAP</sequence>
<dbReference type="Pfam" id="PF25989">
    <property type="entry name" value="YknX_C"/>
    <property type="match status" value="1"/>
</dbReference>
<evidence type="ECO:0000313" key="6">
    <source>
        <dbReference type="Proteomes" id="UP000503640"/>
    </source>
</evidence>
<keyword evidence="6" id="KW-1185">Reference proteome</keyword>
<dbReference type="Proteomes" id="UP000503640">
    <property type="component" value="Unassembled WGS sequence"/>
</dbReference>
<protein>
    <submittedName>
        <fullName evidence="5">RND transporter</fullName>
    </submittedName>
</protein>
<keyword evidence="2" id="KW-0175">Coiled coil</keyword>
<evidence type="ECO:0000256" key="3">
    <source>
        <dbReference type="SAM" id="SignalP"/>
    </source>
</evidence>
<evidence type="ECO:0000256" key="1">
    <source>
        <dbReference type="ARBA" id="ARBA00004196"/>
    </source>
</evidence>
<dbReference type="EMBL" id="BJTG01000006">
    <property type="protein sequence ID" value="GEJ58082.1"/>
    <property type="molecule type" value="Genomic_DNA"/>
</dbReference>